<dbReference type="AlphaFoldDB" id="A0A7E4UNP8"/>
<dbReference type="WBParaSite" id="Pan_g10939.t1">
    <property type="protein sequence ID" value="Pan_g10939.t1"/>
    <property type="gene ID" value="Pan_g10939"/>
</dbReference>
<sequence length="122" mass="14535">MTTPAEKKFHREQVAYLDEHMCMMSGRIRTVRFQRCPKYYTVSDVKNRPDDLLQDLHDLREWVSHLGADITTLKDLYRALEPKHSISYQEYMACLDAAEHKFRECKDEIEHLQNIQNVAFKC</sequence>
<protein>
    <submittedName>
        <fullName evidence="2">Tubulin-specific chaperone A</fullName>
    </submittedName>
</protein>
<organism evidence="1 2">
    <name type="scientific">Panagrellus redivivus</name>
    <name type="common">Microworm</name>
    <dbReference type="NCBI Taxonomy" id="6233"/>
    <lineage>
        <taxon>Eukaryota</taxon>
        <taxon>Metazoa</taxon>
        <taxon>Ecdysozoa</taxon>
        <taxon>Nematoda</taxon>
        <taxon>Chromadorea</taxon>
        <taxon>Rhabditida</taxon>
        <taxon>Tylenchina</taxon>
        <taxon>Panagrolaimomorpha</taxon>
        <taxon>Panagrolaimoidea</taxon>
        <taxon>Panagrolaimidae</taxon>
        <taxon>Panagrellus</taxon>
    </lineage>
</organism>
<keyword evidence="1" id="KW-1185">Reference proteome</keyword>
<proteinExistence type="predicted"/>
<name>A0A7E4UNP8_PANRE</name>
<evidence type="ECO:0000313" key="1">
    <source>
        <dbReference type="Proteomes" id="UP000492821"/>
    </source>
</evidence>
<accession>A0A7E4UNP8</accession>
<evidence type="ECO:0000313" key="2">
    <source>
        <dbReference type="WBParaSite" id="Pan_g10939.t1"/>
    </source>
</evidence>
<dbReference type="Proteomes" id="UP000492821">
    <property type="component" value="Unassembled WGS sequence"/>
</dbReference>
<reference evidence="2" key="2">
    <citation type="submission" date="2020-10" db="UniProtKB">
        <authorList>
            <consortium name="WormBaseParasite"/>
        </authorList>
    </citation>
    <scope>IDENTIFICATION</scope>
</reference>
<reference evidence="1" key="1">
    <citation type="journal article" date="2013" name="Genetics">
        <title>The draft genome and transcriptome of Panagrellus redivivus are shaped by the harsh demands of a free-living lifestyle.</title>
        <authorList>
            <person name="Srinivasan J."/>
            <person name="Dillman A.R."/>
            <person name="Macchietto M.G."/>
            <person name="Heikkinen L."/>
            <person name="Lakso M."/>
            <person name="Fracchia K.M."/>
            <person name="Antoshechkin I."/>
            <person name="Mortazavi A."/>
            <person name="Wong G."/>
            <person name="Sternberg P.W."/>
        </authorList>
    </citation>
    <scope>NUCLEOTIDE SEQUENCE [LARGE SCALE GENOMIC DNA]</scope>
    <source>
        <strain evidence="1">MT8872</strain>
    </source>
</reference>